<accession>A0A0W0FKQ0</accession>
<organism evidence="1 2">
    <name type="scientific">Moniliophthora roreri</name>
    <name type="common">Frosty pod rot fungus</name>
    <name type="synonym">Monilia roreri</name>
    <dbReference type="NCBI Taxonomy" id="221103"/>
    <lineage>
        <taxon>Eukaryota</taxon>
        <taxon>Fungi</taxon>
        <taxon>Dikarya</taxon>
        <taxon>Basidiomycota</taxon>
        <taxon>Agaricomycotina</taxon>
        <taxon>Agaricomycetes</taxon>
        <taxon>Agaricomycetidae</taxon>
        <taxon>Agaricales</taxon>
        <taxon>Marasmiineae</taxon>
        <taxon>Marasmiaceae</taxon>
        <taxon>Moniliophthora</taxon>
    </lineage>
</organism>
<proteinExistence type="predicted"/>
<evidence type="ECO:0000313" key="1">
    <source>
        <dbReference type="EMBL" id="KTB36918.1"/>
    </source>
</evidence>
<dbReference type="Proteomes" id="UP000054988">
    <property type="component" value="Unassembled WGS sequence"/>
</dbReference>
<gene>
    <name evidence="1" type="ORF">WG66_10505</name>
</gene>
<sequence>MAPTHSFFPSVWLFRRLKARYVC</sequence>
<dbReference type="AlphaFoldDB" id="A0A0W0FKQ0"/>
<name>A0A0W0FKQ0_MONRR</name>
<reference evidence="1 2" key="1">
    <citation type="submission" date="2015-12" db="EMBL/GenBank/DDBJ databases">
        <title>Draft genome sequence of Moniliophthora roreri, the causal agent of frosty pod rot of cacao.</title>
        <authorList>
            <person name="Aime M.C."/>
            <person name="Diaz-Valderrama J.R."/>
            <person name="Kijpornyongpan T."/>
            <person name="Phillips-Mora W."/>
        </authorList>
    </citation>
    <scope>NUCLEOTIDE SEQUENCE [LARGE SCALE GENOMIC DNA]</scope>
    <source>
        <strain evidence="1 2">MCA 2952</strain>
    </source>
</reference>
<dbReference type="EMBL" id="LATX01001877">
    <property type="protein sequence ID" value="KTB36918.1"/>
    <property type="molecule type" value="Genomic_DNA"/>
</dbReference>
<protein>
    <submittedName>
        <fullName evidence="1">Uncharacterized protein</fullName>
    </submittedName>
</protein>
<comment type="caution">
    <text evidence="1">The sequence shown here is derived from an EMBL/GenBank/DDBJ whole genome shotgun (WGS) entry which is preliminary data.</text>
</comment>
<evidence type="ECO:0000313" key="2">
    <source>
        <dbReference type="Proteomes" id="UP000054988"/>
    </source>
</evidence>